<feature type="compositionally biased region" description="Low complexity" evidence="12">
    <location>
        <begin position="138"/>
        <end position="148"/>
    </location>
</feature>
<feature type="compositionally biased region" description="Basic and acidic residues" evidence="12">
    <location>
        <begin position="233"/>
        <end position="253"/>
    </location>
</feature>
<proteinExistence type="inferred from homology"/>
<comment type="function">
    <text evidence="1">Specific inhibition of calpain (calcium-dependent cysteine protease). Plays a key role in postmortem tenderization of meat and have been proposed to be involved in muscle protein degradation in living tissue.</text>
</comment>
<keyword evidence="4" id="KW-1017">Isopeptide bond</keyword>
<evidence type="ECO:0000256" key="8">
    <source>
        <dbReference type="ARBA" id="ARBA00022737"/>
    </source>
</evidence>
<evidence type="ECO:0000256" key="3">
    <source>
        <dbReference type="ARBA" id="ARBA00017619"/>
    </source>
</evidence>
<dbReference type="GO" id="GO:0005737">
    <property type="term" value="C:cytoplasm"/>
    <property type="evidence" value="ECO:0007669"/>
    <property type="project" value="TreeGrafter"/>
</dbReference>
<feature type="region of interest" description="Disordered" evidence="12">
    <location>
        <begin position="32"/>
        <end position="187"/>
    </location>
</feature>
<dbReference type="PANTHER" id="PTHR10077">
    <property type="entry name" value="CALPASTATIN"/>
    <property type="match status" value="1"/>
</dbReference>
<feature type="compositionally biased region" description="Polar residues" evidence="12">
    <location>
        <begin position="1080"/>
        <end position="1099"/>
    </location>
</feature>
<feature type="region of interest" description="Disordered" evidence="12">
    <location>
        <begin position="712"/>
        <end position="837"/>
    </location>
</feature>
<evidence type="ECO:0000313" key="13">
    <source>
        <dbReference type="Proteomes" id="UP000695023"/>
    </source>
</evidence>
<feature type="compositionally biased region" description="Polar residues" evidence="12">
    <location>
        <begin position="39"/>
        <end position="70"/>
    </location>
</feature>
<keyword evidence="13" id="KW-1185">Reference proteome</keyword>
<feature type="compositionally biased region" description="Low complexity" evidence="12">
    <location>
        <begin position="547"/>
        <end position="560"/>
    </location>
</feature>
<feature type="compositionally biased region" description="Basic and acidic residues" evidence="12">
    <location>
        <begin position="777"/>
        <end position="835"/>
    </location>
</feature>
<keyword evidence="9" id="KW-0832">Ubl conjugation</keyword>
<name>A0A9Y3VG15_9CICH</name>
<feature type="compositionally biased region" description="Basic and acidic residues" evidence="12">
    <location>
        <begin position="603"/>
        <end position="661"/>
    </location>
</feature>
<dbReference type="PANTHER" id="PTHR10077:SF0">
    <property type="entry name" value="CALPASTATIN"/>
    <property type="match status" value="1"/>
</dbReference>
<organism evidence="13 14">
    <name type="scientific">Pundamilia nyererei</name>
    <dbReference type="NCBI Taxonomy" id="303518"/>
    <lineage>
        <taxon>Eukaryota</taxon>
        <taxon>Metazoa</taxon>
        <taxon>Chordata</taxon>
        <taxon>Craniata</taxon>
        <taxon>Vertebrata</taxon>
        <taxon>Euteleostomi</taxon>
        <taxon>Actinopterygii</taxon>
        <taxon>Neopterygii</taxon>
        <taxon>Teleostei</taxon>
        <taxon>Neoteleostei</taxon>
        <taxon>Acanthomorphata</taxon>
        <taxon>Ovalentaria</taxon>
        <taxon>Cichlomorphae</taxon>
        <taxon>Cichliformes</taxon>
        <taxon>Cichlidae</taxon>
        <taxon>African cichlids</taxon>
        <taxon>Pseudocrenilabrinae</taxon>
        <taxon>Haplochromini</taxon>
        <taxon>Pundamilia</taxon>
    </lineage>
</organism>
<feature type="compositionally biased region" description="Basic and acidic residues" evidence="12">
    <location>
        <begin position="1049"/>
        <end position="1059"/>
    </location>
</feature>
<gene>
    <name evidence="14" type="primary">cast</name>
</gene>
<comment type="similarity">
    <text evidence="2">Belongs to the protease inhibitor I27 (calpastatin) family.</text>
</comment>
<evidence type="ECO:0000256" key="6">
    <source>
        <dbReference type="ARBA" id="ARBA00022690"/>
    </source>
</evidence>
<keyword evidence="10" id="KW-0007">Acetylation</keyword>
<feature type="compositionally biased region" description="Basic and acidic residues" evidence="12">
    <location>
        <begin position="425"/>
        <end position="488"/>
    </location>
</feature>
<dbReference type="InterPro" id="IPR001259">
    <property type="entry name" value="Prot_inh_calpain"/>
</dbReference>
<evidence type="ECO:0000256" key="5">
    <source>
        <dbReference type="ARBA" id="ARBA00022553"/>
    </source>
</evidence>
<feature type="compositionally biased region" description="Basic and acidic residues" evidence="12">
    <location>
        <begin position="378"/>
        <end position="388"/>
    </location>
</feature>
<feature type="compositionally biased region" description="Basic residues" evidence="12">
    <location>
        <begin position="1060"/>
        <end position="1070"/>
    </location>
</feature>
<feature type="compositionally biased region" description="Basic and acidic residues" evidence="12">
    <location>
        <begin position="935"/>
        <end position="988"/>
    </location>
</feature>
<dbReference type="InterPro" id="IPR026998">
    <property type="entry name" value="Calpastatin"/>
</dbReference>
<feature type="region of interest" description="Disordered" evidence="12">
    <location>
        <begin position="217"/>
        <end position="492"/>
    </location>
</feature>
<dbReference type="GeneID" id="102196529"/>
<dbReference type="GO" id="GO:0010859">
    <property type="term" value="F:calcium-dependent cysteine-type endopeptidase inhibitor activity"/>
    <property type="evidence" value="ECO:0007669"/>
    <property type="project" value="TreeGrafter"/>
</dbReference>
<evidence type="ECO:0000256" key="12">
    <source>
        <dbReference type="SAM" id="MobiDB-lite"/>
    </source>
</evidence>
<feature type="region of interest" description="Disordered" evidence="12">
    <location>
        <begin position="884"/>
        <end position="1099"/>
    </location>
</feature>
<keyword evidence="7" id="KW-0789">Thiol protease inhibitor</keyword>
<dbReference type="AlphaFoldDB" id="A0A9Y3VG15"/>
<reference evidence="14" key="1">
    <citation type="submission" date="2025-08" db="UniProtKB">
        <authorList>
            <consortium name="RefSeq"/>
        </authorList>
    </citation>
    <scope>IDENTIFICATION</scope>
</reference>
<dbReference type="RefSeq" id="XP_005731294.1">
    <property type="nucleotide sequence ID" value="XM_005731237.2"/>
</dbReference>
<dbReference type="Pfam" id="PF00748">
    <property type="entry name" value="Calpain_inhib"/>
    <property type="match status" value="5"/>
</dbReference>
<evidence type="ECO:0000256" key="11">
    <source>
        <dbReference type="ARBA" id="ARBA00033013"/>
    </source>
</evidence>
<feature type="compositionally biased region" description="Basic and acidic residues" evidence="12">
    <location>
        <begin position="561"/>
        <end position="582"/>
    </location>
</feature>
<dbReference type="CTD" id="831"/>
<accession>A0A9Y3VG15</accession>
<evidence type="ECO:0000256" key="1">
    <source>
        <dbReference type="ARBA" id="ARBA00002637"/>
    </source>
</evidence>
<dbReference type="Proteomes" id="UP000695023">
    <property type="component" value="Unplaced"/>
</dbReference>
<keyword evidence="6" id="KW-0646">Protease inhibitor</keyword>
<feature type="compositionally biased region" description="Low complexity" evidence="12">
    <location>
        <begin position="89"/>
        <end position="104"/>
    </location>
</feature>
<keyword evidence="5" id="KW-0597">Phosphoprotein</keyword>
<evidence type="ECO:0000256" key="10">
    <source>
        <dbReference type="ARBA" id="ARBA00022990"/>
    </source>
</evidence>
<feature type="compositionally biased region" description="Low complexity" evidence="12">
    <location>
        <begin position="158"/>
        <end position="170"/>
    </location>
</feature>
<feature type="compositionally biased region" description="Polar residues" evidence="12">
    <location>
        <begin position="78"/>
        <end position="88"/>
    </location>
</feature>
<feature type="compositionally biased region" description="Basic and acidic residues" evidence="12">
    <location>
        <begin position="344"/>
        <end position="355"/>
    </location>
</feature>
<evidence type="ECO:0000256" key="4">
    <source>
        <dbReference type="ARBA" id="ARBA00022499"/>
    </source>
</evidence>
<evidence type="ECO:0000256" key="7">
    <source>
        <dbReference type="ARBA" id="ARBA00022704"/>
    </source>
</evidence>
<evidence type="ECO:0000256" key="2">
    <source>
        <dbReference type="ARBA" id="ARBA00009487"/>
    </source>
</evidence>
<keyword evidence="8" id="KW-0677">Repeat</keyword>
<protein>
    <recommendedName>
        <fullName evidence="3">Calpastatin</fullName>
    </recommendedName>
    <alternativeName>
        <fullName evidence="11">Calpain inhibitor</fullName>
    </alternativeName>
</protein>
<sequence>MAYAAYWSSTHGKADPCTAEVKKSRQTSAFYPTAGSYYGKSQSSQTTPKPAAQVSTGKPAQFETPTSGSGMATKPGAVTTTTGGSSNVATAGKAAPKAKPETAPVSQAKVAPTIPPTAGTAAATSVAAPKESPKDTAKSATAATAVKADVPKVDPAKTSKPAAAGTAAAGNVSVQGKKEEAKSAQTKVQAEVTSTAAKGAQQAPPVDAIDELANILPSTDPFARPEPVFTGPEVKEHDITSEKGQKCGERDDTLPPNYRFKNTGGAPADAKPVDVPKPLSTDAALDSLSADFKSTGQPGPKKQEQKAHVETISASSAGPANFAPPPVKKAETPAAVPPMAAPPADKKAKMEKVSDDFSLEAGLSSSSTKAVSPAVAPADKKAKMDKTTPDVSVKAGLDTKAGTKPKTSEGDSMSLDALGALCDTLPKDAPKPEPPKLRPQDIVSEGKVKNEKGVRVGEREDTLPPDYRFKEEDLKKLPPPKPEPKMDAADALDILSGDFSTASTAPAVQAPLCSSAAPLQKSPAPPTDKKAKVEAGLSATTAKKVESAAAPPAAGPGAPSAEKKAQEHKPAAGKDAKPETDKGGSMSLDALSALGDTLPADAPKPESPKLKPKDIVSEGKVKAEKGVRVGERDDTLPPAYRFKDKDPKKLPPPKPEPKMDAADALDILSGDFSSSSAPAVQAPVVCSSAPPTQAKVEDLSALDVLSGEFVASSKASGVHAPVPPPSKKPPEKTVCPVEQPNKVDVSAQQTKPKIEKGDSISLDALGALSETLPTEAPKPESPKLRPEDIVSEGKVKKEKGVRVGEREDTLPPDYRFKEEDLKKLPAPKPEPKINTDDAVDILSGDFSSSAAPAVQAPVVCSSAPPAQASADAALKSLAGDLVASSAAPAVKSEPRIPTQTKPQLEAGADNALDALSDTLGDIKPVPQPAPGPVKDPVKEKTIAEEKLIKMGERDDTLPPEYRPTEEDRKKMEEAKKKAANIPKEKSMDDTTALEMLSSDFSDAPKPDAPVTSCAATTKLEPPALDSAPLKPMAGPVLESLSDTLLPDPVKGKSKTDKPKGKSKSKSKSKKQQAEEPSAPGQLSAQRSSDVVPTSTKKKS</sequence>
<feature type="compositionally biased region" description="Low complexity" evidence="12">
    <location>
        <begin position="116"/>
        <end position="129"/>
    </location>
</feature>
<evidence type="ECO:0000313" key="14">
    <source>
        <dbReference type="RefSeq" id="XP_005731294.1"/>
    </source>
</evidence>
<feature type="region of interest" description="Disordered" evidence="12">
    <location>
        <begin position="516"/>
        <end position="661"/>
    </location>
</feature>
<evidence type="ECO:0000256" key="9">
    <source>
        <dbReference type="ARBA" id="ARBA00022843"/>
    </source>
</evidence>